<dbReference type="AlphaFoldDB" id="R7YRD4"/>
<organism evidence="1 2">
    <name type="scientific">Coniosporium apollinis (strain CBS 100218)</name>
    <name type="common">Rock-inhabiting black yeast</name>
    <dbReference type="NCBI Taxonomy" id="1168221"/>
    <lineage>
        <taxon>Eukaryota</taxon>
        <taxon>Fungi</taxon>
        <taxon>Dikarya</taxon>
        <taxon>Ascomycota</taxon>
        <taxon>Pezizomycotina</taxon>
        <taxon>Dothideomycetes</taxon>
        <taxon>Dothideomycetes incertae sedis</taxon>
        <taxon>Coniosporium</taxon>
    </lineage>
</organism>
<sequence>MSLLSSFLSSNLPSEAAVAQQKAYVTYNFSRIDASVTLLESRSVISSSGTTGLRTWEAALHLGSYLASSREIVAGKNVLELGAGTGILSVLCAKGLGVNRSMATDGDEGVVDALKSNIFLNGLEGSRKIEASVLRWGRTIRTTAFEEDFDDDPYDIVLGADITYDKTVVPWLASTLRELFDLRPFLEVFISATIRNKDTFNAFVRACGKHDDSRSPSAFRLPISPAELDRKFEIIEPLTTTAGRNHLDVTDVEFEPVPIHRQNGPFYPVETPIRIVHITSKGSYDSFAV</sequence>
<dbReference type="PANTHER" id="PTHR14614">
    <property type="entry name" value="HEPATOCELLULAR CARCINOMA-ASSOCIATED ANTIGEN"/>
    <property type="match status" value="1"/>
</dbReference>
<gene>
    <name evidence="1" type="ORF">W97_03600</name>
</gene>
<dbReference type="InterPro" id="IPR029063">
    <property type="entry name" value="SAM-dependent_MTases_sf"/>
</dbReference>
<keyword evidence="2" id="KW-1185">Reference proteome</keyword>
<dbReference type="PANTHER" id="PTHR14614:SF130">
    <property type="entry name" value="PROTEIN-LYSINE N-METHYLTRANSFERASE EEF2KMT"/>
    <property type="match status" value="1"/>
</dbReference>
<dbReference type="OrthoDB" id="194386at2759"/>
<dbReference type="HOGENOM" id="CLU_038942_1_2_1"/>
<dbReference type="OMA" id="AYVTFTC"/>
<evidence type="ECO:0000313" key="2">
    <source>
        <dbReference type="Proteomes" id="UP000016924"/>
    </source>
</evidence>
<dbReference type="GO" id="GO:0008757">
    <property type="term" value="F:S-adenosylmethionine-dependent methyltransferase activity"/>
    <property type="evidence" value="ECO:0007669"/>
    <property type="project" value="UniProtKB-ARBA"/>
</dbReference>
<dbReference type="CDD" id="cd02440">
    <property type="entry name" value="AdoMet_MTases"/>
    <property type="match status" value="1"/>
</dbReference>
<accession>R7YRD4</accession>
<dbReference type="SUPFAM" id="SSF53335">
    <property type="entry name" value="S-adenosyl-L-methionine-dependent methyltransferases"/>
    <property type="match status" value="1"/>
</dbReference>
<dbReference type="STRING" id="1168221.R7YRD4"/>
<dbReference type="GO" id="GO:0005737">
    <property type="term" value="C:cytoplasm"/>
    <property type="evidence" value="ECO:0007669"/>
    <property type="project" value="TreeGrafter"/>
</dbReference>
<dbReference type="RefSeq" id="XP_007779686.1">
    <property type="nucleotide sequence ID" value="XM_007781496.1"/>
</dbReference>
<dbReference type="eggNOG" id="KOG2497">
    <property type="taxonomic scope" value="Eukaryota"/>
</dbReference>
<dbReference type="Gene3D" id="3.40.50.150">
    <property type="entry name" value="Vaccinia Virus protein VP39"/>
    <property type="match status" value="1"/>
</dbReference>
<dbReference type="Proteomes" id="UP000016924">
    <property type="component" value="Unassembled WGS sequence"/>
</dbReference>
<dbReference type="GeneID" id="19900911"/>
<evidence type="ECO:0000313" key="1">
    <source>
        <dbReference type="EMBL" id="EON64369.1"/>
    </source>
</evidence>
<name>R7YRD4_CONA1</name>
<proteinExistence type="predicted"/>
<dbReference type="Pfam" id="PF10294">
    <property type="entry name" value="Methyltransf_16"/>
    <property type="match status" value="1"/>
</dbReference>
<protein>
    <submittedName>
        <fullName evidence="1">Uncharacterized protein</fullName>
    </submittedName>
</protein>
<dbReference type="EMBL" id="JH767568">
    <property type="protein sequence ID" value="EON64369.1"/>
    <property type="molecule type" value="Genomic_DNA"/>
</dbReference>
<reference evidence="2" key="1">
    <citation type="submission" date="2012-06" db="EMBL/GenBank/DDBJ databases">
        <title>The genome sequence of Coniosporium apollinis CBS 100218.</title>
        <authorList>
            <consortium name="The Broad Institute Genome Sequencing Platform"/>
            <person name="Cuomo C."/>
            <person name="Gorbushina A."/>
            <person name="Noack S."/>
            <person name="Walker B."/>
            <person name="Young S.K."/>
            <person name="Zeng Q."/>
            <person name="Gargeya S."/>
            <person name="Fitzgerald M."/>
            <person name="Haas B."/>
            <person name="Abouelleil A."/>
            <person name="Alvarado L."/>
            <person name="Arachchi H.M."/>
            <person name="Berlin A.M."/>
            <person name="Chapman S.B."/>
            <person name="Goldberg J."/>
            <person name="Griggs A."/>
            <person name="Gujja S."/>
            <person name="Hansen M."/>
            <person name="Howarth C."/>
            <person name="Imamovic A."/>
            <person name="Larimer J."/>
            <person name="McCowan C."/>
            <person name="Montmayeur A."/>
            <person name="Murphy C."/>
            <person name="Neiman D."/>
            <person name="Pearson M."/>
            <person name="Priest M."/>
            <person name="Roberts A."/>
            <person name="Saif S."/>
            <person name="Shea T."/>
            <person name="Sisk P."/>
            <person name="Sykes S."/>
            <person name="Wortman J."/>
            <person name="Nusbaum C."/>
            <person name="Birren B."/>
        </authorList>
    </citation>
    <scope>NUCLEOTIDE SEQUENCE [LARGE SCALE GENOMIC DNA]</scope>
    <source>
        <strain evidence="2">CBS 100218</strain>
    </source>
</reference>
<dbReference type="InterPro" id="IPR019410">
    <property type="entry name" value="Methyltransf_16"/>
</dbReference>